<evidence type="ECO:0000256" key="8">
    <source>
        <dbReference type="ARBA" id="ARBA00035425"/>
    </source>
</evidence>
<dbReference type="InterPro" id="IPR034596">
    <property type="entry name" value="Ribosomal_mL52"/>
</dbReference>
<accession>A0AAJ7J4W5</accession>
<dbReference type="PANTHER" id="PTHR34090">
    <property type="entry name" value="39S RIBOSOMAL PROTEIN L52, MITOCHONDRIAL"/>
    <property type="match status" value="1"/>
</dbReference>
<evidence type="ECO:0000256" key="4">
    <source>
        <dbReference type="ARBA" id="ARBA00022980"/>
    </source>
</evidence>
<keyword evidence="4 10" id="KW-0689">Ribosomal protein</keyword>
<dbReference type="GO" id="GO:0003735">
    <property type="term" value="F:structural constituent of ribosome"/>
    <property type="evidence" value="ECO:0007669"/>
    <property type="project" value="InterPro"/>
</dbReference>
<comment type="subcellular location">
    <subcellularLocation>
        <location evidence="1">Mitochondrion</location>
    </subcellularLocation>
</comment>
<proteinExistence type="inferred from homology"/>
<dbReference type="GeneID" id="108627447"/>
<evidence type="ECO:0000256" key="6">
    <source>
        <dbReference type="ARBA" id="ARBA00023274"/>
    </source>
</evidence>
<keyword evidence="3" id="KW-0809">Transit peptide</keyword>
<dbReference type="KEGG" id="ccal:108627447"/>
<dbReference type="AlphaFoldDB" id="A0AAJ7J4W5"/>
<gene>
    <name evidence="10" type="primary">LOC108627447</name>
</gene>
<evidence type="ECO:0000256" key="1">
    <source>
        <dbReference type="ARBA" id="ARBA00004173"/>
    </source>
</evidence>
<evidence type="ECO:0000256" key="7">
    <source>
        <dbReference type="ARBA" id="ARBA00035181"/>
    </source>
</evidence>
<evidence type="ECO:0000256" key="3">
    <source>
        <dbReference type="ARBA" id="ARBA00022946"/>
    </source>
</evidence>
<dbReference type="Proteomes" id="UP000694925">
    <property type="component" value="Unplaced"/>
</dbReference>
<dbReference type="CTD" id="122704"/>
<evidence type="ECO:0000256" key="2">
    <source>
        <dbReference type="ARBA" id="ARBA00007232"/>
    </source>
</evidence>
<keyword evidence="6" id="KW-0687">Ribonucleoprotein</keyword>
<evidence type="ECO:0000313" key="9">
    <source>
        <dbReference type="Proteomes" id="UP000694925"/>
    </source>
</evidence>
<protein>
    <recommendedName>
        <fullName evidence="7">Large ribosomal subunit protein mL52</fullName>
    </recommendedName>
    <alternativeName>
        <fullName evidence="8">39S ribosomal protein L52, mitochondrial</fullName>
    </alternativeName>
</protein>
<comment type="similarity">
    <text evidence="2">Belongs to the mitochondrion-specific ribosomal protein mL52 family.</text>
</comment>
<dbReference type="GO" id="GO:0005762">
    <property type="term" value="C:mitochondrial large ribosomal subunit"/>
    <property type="evidence" value="ECO:0007669"/>
    <property type="project" value="InterPro"/>
</dbReference>
<dbReference type="Pfam" id="PF18699">
    <property type="entry name" value="MRPL52"/>
    <property type="match status" value="1"/>
</dbReference>
<dbReference type="PANTHER" id="PTHR34090:SF1">
    <property type="entry name" value="LARGE RIBOSOMAL SUBUNIT PROTEIN ML52"/>
    <property type="match status" value="1"/>
</dbReference>
<evidence type="ECO:0000256" key="5">
    <source>
        <dbReference type="ARBA" id="ARBA00023128"/>
    </source>
</evidence>
<keyword evidence="5" id="KW-0496">Mitochondrion</keyword>
<dbReference type="GO" id="GO:0032543">
    <property type="term" value="P:mitochondrial translation"/>
    <property type="evidence" value="ECO:0007669"/>
    <property type="project" value="InterPro"/>
</dbReference>
<reference evidence="10" key="1">
    <citation type="submission" date="2025-08" db="UniProtKB">
        <authorList>
            <consortium name="RefSeq"/>
        </authorList>
    </citation>
    <scope>IDENTIFICATION</scope>
    <source>
        <tissue evidence="10">Whole body</tissue>
    </source>
</reference>
<organism evidence="9 10">
    <name type="scientific">Ceratina calcarata</name>
    <dbReference type="NCBI Taxonomy" id="156304"/>
    <lineage>
        <taxon>Eukaryota</taxon>
        <taxon>Metazoa</taxon>
        <taxon>Ecdysozoa</taxon>
        <taxon>Arthropoda</taxon>
        <taxon>Hexapoda</taxon>
        <taxon>Insecta</taxon>
        <taxon>Pterygota</taxon>
        <taxon>Neoptera</taxon>
        <taxon>Endopterygota</taxon>
        <taxon>Hymenoptera</taxon>
        <taxon>Apocrita</taxon>
        <taxon>Aculeata</taxon>
        <taxon>Apoidea</taxon>
        <taxon>Anthophila</taxon>
        <taxon>Apidae</taxon>
        <taxon>Ceratina</taxon>
        <taxon>Zadontomerus</taxon>
    </lineage>
</organism>
<keyword evidence="9" id="KW-1185">Reference proteome</keyword>
<dbReference type="RefSeq" id="XP_017884194.1">
    <property type="nucleotide sequence ID" value="XM_018028705.2"/>
</dbReference>
<sequence length="131" mass="15211">MNKMSFTAIFRAANSRNLAVCANKFHTSVICLDLRWRMKKGLAINPNAEGPLLNLPDYSFKDKEKPVPYRARQLGRIQKHQNYMRRIAQLVGEVDHAVEKHARLLKEEEERRQQILDSKLKPKGQKLISSE</sequence>
<evidence type="ECO:0000313" key="10">
    <source>
        <dbReference type="RefSeq" id="XP_017884194.1"/>
    </source>
</evidence>
<name>A0AAJ7J4W5_9HYME</name>